<protein>
    <recommendedName>
        <fullName evidence="2">NET domain-containing protein</fullName>
    </recommendedName>
</protein>
<evidence type="ECO:0000313" key="3">
    <source>
        <dbReference type="EMBL" id="GBL74533.1"/>
    </source>
</evidence>
<dbReference type="Gene3D" id="1.20.1270.220">
    <property type="match status" value="1"/>
</dbReference>
<name>A0A4Y2A491_ARAVE</name>
<proteinExistence type="predicted"/>
<dbReference type="InterPro" id="IPR038336">
    <property type="entry name" value="NET_sf"/>
</dbReference>
<organism evidence="3 4">
    <name type="scientific">Araneus ventricosus</name>
    <name type="common">Orbweaver spider</name>
    <name type="synonym">Epeira ventricosa</name>
    <dbReference type="NCBI Taxonomy" id="182803"/>
    <lineage>
        <taxon>Eukaryota</taxon>
        <taxon>Metazoa</taxon>
        <taxon>Ecdysozoa</taxon>
        <taxon>Arthropoda</taxon>
        <taxon>Chelicerata</taxon>
        <taxon>Arachnida</taxon>
        <taxon>Araneae</taxon>
        <taxon>Araneomorphae</taxon>
        <taxon>Entelegynae</taxon>
        <taxon>Araneoidea</taxon>
        <taxon>Araneidae</taxon>
        <taxon>Araneus</taxon>
    </lineage>
</organism>
<gene>
    <name evidence="3" type="ORF">AVEN_235458_1</name>
</gene>
<dbReference type="Proteomes" id="UP000499080">
    <property type="component" value="Unassembled WGS sequence"/>
</dbReference>
<dbReference type="Pfam" id="PF17035">
    <property type="entry name" value="BET"/>
    <property type="match status" value="1"/>
</dbReference>
<feature type="region of interest" description="Disordered" evidence="1">
    <location>
        <begin position="15"/>
        <end position="54"/>
    </location>
</feature>
<feature type="compositionally biased region" description="Polar residues" evidence="1">
    <location>
        <begin position="112"/>
        <end position="123"/>
    </location>
</feature>
<accession>A0A4Y2A491</accession>
<reference evidence="3 4" key="1">
    <citation type="journal article" date="2019" name="Sci. Rep.">
        <title>Orb-weaving spider Araneus ventricosus genome elucidates the spidroin gene catalogue.</title>
        <authorList>
            <person name="Kono N."/>
            <person name="Nakamura H."/>
            <person name="Ohtoshi R."/>
            <person name="Moran D.A.P."/>
            <person name="Shinohara A."/>
            <person name="Yoshida Y."/>
            <person name="Fujiwara M."/>
            <person name="Mori M."/>
            <person name="Tomita M."/>
            <person name="Arakawa K."/>
        </authorList>
    </citation>
    <scope>NUCLEOTIDE SEQUENCE [LARGE SCALE GENOMIC DNA]</scope>
</reference>
<keyword evidence="4" id="KW-1185">Reference proteome</keyword>
<dbReference type="AlphaFoldDB" id="A0A4Y2A491"/>
<comment type="caution">
    <text evidence="3">The sequence shown here is derived from an EMBL/GenBank/DDBJ whole genome shotgun (WGS) entry which is preliminary data.</text>
</comment>
<dbReference type="InterPro" id="IPR027353">
    <property type="entry name" value="NET_dom"/>
</dbReference>
<sequence length="123" mass="13771">MQIFVANPSDCANPVVLEKKRHSSTRTNEDNAEPVSHDEKRQLSLKNKLPGDQLGKIVHDIQSRRIDTTIPMENPKPGPDISPNQDMQVVKVTTPHEIGQSIKKPSKDLSKCHSQVQSRRNSS</sequence>
<evidence type="ECO:0000256" key="1">
    <source>
        <dbReference type="SAM" id="MobiDB-lite"/>
    </source>
</evidence>
<feature type="region of interest" description="Disordered" evidence="1">
    <location>
        <begin position="66"/>
        <end position="85"/>
    </location>
</feature>
<evidence type="ECO:0000259" key="2">
    <source>
        <dbReference type="Pfam" id="PF17035"/>
    </source>
</evidence>
<feature type="region of interest" description="Disordered" evidence="1">
    <location>
        <begin position="94"/>
        <end position="123"/>
    </location>
</feature>
<evidence type="ECO:0000313" key="4">
    <source>
        <dbReference type="Proteomes" id="UP000499080"/>
    </source>
</evidence>
<dbReference type="EMBL" id="BGPR01000005">
    <property type="protein sequence ID" value="GBL74533.1"/>
    <property type="molecule type" value="Genomic_DNA"/>
</dbReference>
<feature type="domain" description="NET" evidence="2">
    <location>
        <begin position="34"/>
        <end position="65"/>
    </location>
</feature>